<dbReference type="InterPro" id="IPR042816">
    <property type="entry name" value="Nsrp1"/>
</dbReference>
<feature type="compositionally biased region" description="Low complexity" evidence="4">
    <location>
        <begin position="12"/>
        <end position="40"/>
    </location>
</feature>
<dbReference type="EMBL" id="JAJJHW010000095">
    <property type="protein sequence ID" value="KAH8387091.1"/>
    <property type="molecule type" value="Genomic_DNA"/>
</dbReference>
<feature type="region of interest" description="Disordered" evidence="4">
    <location>
        <begin position="1"/>
        <end position="61"/>
    </location>
</feature>
<keyword evidence="7" id="KW-1185">Reference proteome</keyword>
<sequence length="374" mass="42396">SSARFGLIIPGQQQKKPTAPQRPTPAARPSVFDESSNSAASEDDAPQLGAMRKTGVVSGPSLMERRVARNMQAKALAEDPTIFQYDELYDDMDSKREQAKETKKQEPRKAKYINRLMEQAERRKLENELRIERQVQKDREAEGEKFKDKDTYVTAAYRKKLESIRQLQEQDERDEYLEAIGDVTKQKDLDGFYRHLYEQKLGSQKAVLKPTPDTSSCSTKQRSYRKRRESVEEEQPEAAAKSAGSEETKAHLSNNIDADSDFSIDESSDDEEKPKAKEEHPKTSVPSENAKPKTKSSDGAATEEKTKQNQQEETTGNSNGNAKEPEQEEGNESELITEVGPPVDRSQIWRKRTVGDVFDAALARYHQRKLARRA</sequence>
<dbReference type="AlphaFoldDB" id="A0AAD4K9Y1"/>
<comment type="similarity">
    <text evidence="1">Belongs to the NSRP1 family.</text>
</comment>
<evidence type="ECO:0000313" key="6">
    <source>
        <dbReference type="EMBL" id="KAH8387091.1"/>
    </source>
</evidence>
<evidence type="ECO:0000256" key="1">
    <source>
        <dbReference type="ARBA" id="ARBA00010126"/>
    </source>
</evidence>
<feature type="compositionally biased region" description="Basic and acidic residues" evidence="4">
    <location>
        <begin position="272"/>
        <end position="282"/>
    </location>
</feature>
<dbReference type="GO" id="GO:0000381">
    <property type="term" value="P:regulation of alternative mRNA splicing, via spliceosome"/>
    <property type="evidence" value="ECO:0007669"/>
    <property type="project" value="InterPro"/>
</dbReference>
<reference evidence="6" key="1">
    <citation type="journal article" date="2021" name="Mol. Ecol. Resour.">
        <title>Phylogenomic analyses of the genus Drosophila reveals genomic signals of climate adaptation.</title>
        <authorList>
            <person name="Li F."/>
            <person name="Rane R.V."/>
            <person name="Luria V."/>
            <person name="Xiong Z."/>
            <person name="Chen J."/>
            <person name="Li Z."/>
            <person name="Catullo R.A."/>
            <person name="Griffin P.C."/>
            <person name="Schiffer M."/>
            <person name="Pearce S."/>
            <person name="Lee S.F."/>
            <person name="McElroy K."/>
            <person name="Stocker A."/>
            <person name="Shirriffs J."/>
            <person name="Cockerell F."/>
            <person name="Coppin C."/>
            <person name="Sgro C.M."/>
            <person name="Karger A."/>
            <person name="Cain J.W."/>
            <person name="Weber J.A."/>
            <person name="Santpere G."/>
            <person name="Kirschner M.W."/>
            <person name="Hoffmann A.A."/>
            <person name="Oakeshott J.G."/>
            <person name="Zhang G."/>
        </authorList>
    </citation>
    <scope>NUCLEOTIDE SEQUENCE</scope>
    <source>
        <strain evidence="6">BGI-SZ-2011g</strain>
    </source>
</reference>
<feature type="region of interest" description="Disordered" evidence="4">
    <location>
        <begin position="201"/>
        <end position="342"/>
    </location>
</feature>
<name>A0AAD4K9Y1_9MUSC</name>
<dbReference type="Pfam" id="PF09745">
    <property type="entry name" value="NSRP1_N"/>
    <property type="match status" value="1"/>
</dbReference>
<evidence type="ECO:0000256" key="4">
    <source>
        <dbReference type="SAM" id="MobiDB-lite"/>
    </source>
</evidence>
<protein>
    <recommendedName>
        <fullName evidence="5">Nuclear speckle splicing regulatory protein 1 N-terminal domain-containing protein</fullName>
    </recommendedName>
</protein>
<evidence type="ECO:0000313" key="7">
    <source>
        <dbReference type="Proteomes" id="UP001200034"/>
    </source>
</evidence>
<organism evidence="6 7">
    <name type="scientific">Drosophila rubida</name>
    <dbReference type="NCBI Taxonomy" id="30044"/>
    <lineage>
        <taxon>Eukaryota</taxon>
        <taxon>Metazoa</taxon>
        <taxon>Ecdysozoa</taxon>
        <taxon>Arthropoda</taxon>
        <taxon>Hexapoda</taxon>
        <taxon>Insecta</taxon>
        <taxon>Pterygota</taxon>
        <taxon>Neoptera</taxon>
        <taxon>Endopterygota</taxon>
        <taxon>Diptera</taxon>
        <taxon>Brachycera</taxon>
        <taxon>Muscomorpha</taxon>
        <taxon>Ephydroidea</taxon>
        <taxon>Drosophilidae</taxon>
        <taxon>Drosophila</taxon>
    </lineage>
</organism>
<feature type="compositionally biased region" description="Acidic residues" evidence="4">
    <location>
        <begin position="258"/>
        <end position="271"/>
    </location>
</feature>
<dbReference type="PANTHER" id="PTHR31938">
    <property type="entry name" value="NUCLEAR SPECKLE SPLICING REGULATORY PROTEIN 1"/>
    <property type="match status" value="1"/>
</dbReference>
<comment type="caution">
    <text evidence="6">The sequence shown here is derived from an EMBL/GenBank/DDBJ whole genome shotgun (WGS) entry which is preliminary data.</text>
</comment>
<dbReference type="InterPro" id="IPR018612">
    <property type="entry name" value="NSRP1_N"/>
</dbReference>
<accession>A0AAD4K9Y1</accession>
<evidence type="ECO:0000259" key="5">
    <source>
        <dbReference type="Pfam" id="PF09745"/>
    </source>
</evidence>
<keyword evidence="2 3" id="KW-0175">Coiled coil</keyword>
<gene>
    <name evidence="6" type="ORF">KR093_004636</name>
</gene>
<feature type="non-terminal residue" evidence="6">
    <location>
        <position position="1"/>
    </location>
</feature>
<dbReference type="PANTHER" id="PTHR31938:SF4">
    <property type="entry name" value="NUCLEAR SPECKLE SPLICING REGULATORY PROTEIN 1"/>
    <property type="match status" value="1"/>
</dbReference>
<feature type="compositionally biased region" description="Polar residues" evidence="4">
    <location>
        <begin position="212"/>
        <end position="221"/>
    </location>
</feature>
<proteinExistence type="inferred from homology"/>
<evidence type="ECO:0000256" key="2">
    <source>
        <dbReference type="ARBA" id="ARBA00023054"/>
    </source>
</evidence>
<feature type="domain" description="Nuclear speckle splicing regulatory protein 1 N-terminal" evidence="5">
    <location>
        <begin position="69"/>
        <end position="186"/>
    </location>
</feature>
<feature type="coiled-coil region" evidence="3">
    <location>
        <begin position="85"/>
        <end position="137"/>
    </location>
</feature>
<dbReference type="Proteomes" id="UP001200034">
    <property type="component" value="Unassembled WGS sequence"/>
</dbReference>
<evidence type="ECO:0000256" key="3">
    <source>
        <dbReference type="SAM" id="Coils"/>
    </source>
</evidence>